<protein>
    <submittedName>
        <fullName evidence="2">Uncharacterized protein</fullName>
    </submittedName>
</protein>
<dbReference type="Proteomes" id="UP000198440">
    <property type="component" value="Unassembled WGS sequence"/>
</dbReference>
<accession>A0A239ESQ5</accession>
<evidence type="ECO:0000313" key="3">
    <source>
        <dbReference type="Proteomes" id="UP000198440"/>
    </source>
</evidence>
<organism evidence="2 3">
    <name type="scientific">Antarctobacter heliothermus</name>
    <dbReference type="NCBI Taxonomy" id="74033"/>
    <lineage>
        <taxon>Bacteria</taxon>
        <taxon>Pseudomonadati</taxon>
        <taxon>Pseudomonadota</taxon>
        <taxon>Alphaproteobacteria</taxon>
        <taxon>Rhodobacterales</taxon>
        <taxon>Roseobacteraceae</taxon>
        <taxon>Antarctobacter</taxon>
    </lineage>
</organism>
<gene>
    <name evidence="2" type="ORF">SAMN04488078_101670</name>
</gene>
<proteinExistence type="predicted"/>
<name>A0A239ESQ5_9RHOB</name>
<feature type="region of interest" description="Disordered" evidence="1">
    <location>
        <begin position="83"/>
        <end position="103"/>
    </location>
</feature>
<evidence type="ECO:0000256" key="1">
    <source>
        <dbReference type="SAM" id="MobiDB-lite"/>
    </source>
</evidence>
<feature type="compositionally biased region" description="Polar residues" evidence="1">
    <location>
        <begin position="84"/>
        <end position="103"/>
    </location>
</feature>
<sequence>MFLDARIVFQDVATARIRQGKPCRASKHIGDGSTTPVGGRNAFIARRGPGLLARSKKRQSTTACPVAALFCAASPMRTAAIPSASVTSGLPSPRTTALNRSCW</sequence>
<reference evidence="2 3" key="1">
    <citation type="submission" date="2017-06" db="EMBL/GenBank/DDBJ databases">
        <authorList>
            <person name="Kim H.J."/>
            <person name="Triplett B.A."/>
        </authorList>
    </citation>
    <scope>NUCLEOTIDE SEQUENCE [LARGE SCALE GENOMIC DNA]</scope>
    <source>
        <strain evidence="2 3">DSM 11445</strain>
    </source>
</reference>
<dbReference type="EMBL" id="FZON01000016">
    <property type="protein sequence ID" value="SNS47790.1"/>
    <property type="molecule type" value="Genomic_DNA"/>
</dbReference>
<evidence type="ECO:0000313" key="2">
    <source>
        <dbReference type="EMBL" id="SNS47790.1"/>
    </source>
</evidence>
<dbReference type="AlphaFoldDB" id="A0A239ESQ5"/>